<feature type="compositionally biased region" description="Basic and acidic residues" evidence="1">
    <location>
        <begin position="66"/>
        <end position="91"/>
    </location>
</feature>
<dbReference type="GO" id="GO:0005096">
    <property type="term" value="F:GTPase activator activity"/>
    <property type="evidence" value="ECO:0007669"/>
    <property type="project" value="TreeGrafter"/>
</dbReference>
<dbReference type="Proteomes" id="UP001454036">
    <property type="component" value="Unassembled WGS sequence"/>
</dbReference>
<dbReference type="GO" id="GO:0031267">
    <property type="term" value="F:small GTPase binding"/>
    <property type="evidence" value="ECO:0007669"/>
    <property type="project" value="TreeGrafter"/>
</dbReference>
<dbReference type="PROSITE" id="PS50086">
    <property type="entry name" value="TBC_RABGAP"/>
    <property type="match status" value="1"/>
</dbReference>
<dbReference type="PANTHER" id="PTHR47219:SF20">
    <property type="entry name" value="TBC1 DOMAIN FAMILY MEMBER 2B"/>
    <property type="match status" value="1"/>
</dbReference>
<dbReference type="Gene3D" id="1.10.10.750">
    <property type="entry name" value="Ypt/Rab-GAP domain of gyp1p, domain 1"/>
    <property type="match status" value="1"/>
</dbReference>
<dbReference type="AlphaFoldDB" id="A0AAV3PS36"/>
<accession>A0AAV3PS36</accession>
<dbReference type="InterPro" id="IPR050302">
    <property type="entry name" value="Rab_GAP_TBC_domain"/>
</dbReference>
<evidence type="ECO:0000313" key="3">
    <source>
        <dbReference type="EMBL" id="GAA0154597.1"/>
    </source>
</evidence>
<dbReference type="InterPro" id="IPR000195">
    <property type="entry name" value="Rab-GAP-TBC_dom"/>
</dbReference>
<dbReference type="EMBL" id="BAABME010002431">
    <property type="protein sequence ID" value="GAA0154597.1"/>
    <property type="molecule type" value="Genomic_DNA"/>
</dbReference>
<gene>
    <name evidence="3" type="ORF">LIER_12534</name>
</gene>
<evidence type="ECO:0000313" key="4">
    <source>
        <dbReference type="Proteomes" id="UP001454036"/>
    </source>
</evidence>
<feature type="domain" description="Rab-GAP TBC" evidence="2">
    <location>
        <begin position="209"/>
        <end position="304"/>
    </location>
</feature>
<keyword evidence="4" id="KW-1185">Reference proteome</keyword>
<proteinExistence type="predicted"/>
<evidence type="ECO:0000256" key="1">
    <source>
        <dbReference type="SAM" id="MobiDB-lite"/>
    </source>
</evidence>
<comment type="caution">
    <text evidence="3">The sequence shown here is derived from an EMBL/GenBank/DDBJ whole genome shotgun (WGS) entry which is preliminary data.</text>
</comment>
<reference evidence="3 4" key="1">
    <citation type="submission" date="2024-01" db="EMBL/GenBank/DDBJ databases">
        <title>The complete chloroplast genome sequence of Lithospermum erythrorhizon: insights into the phylogenetic relationship among Boraginaceae species and the maternal lineages of purple gromwells.</title>
        <authorList>
            <person name="Okada T."/>
            <person name="Watanabe K."/>
        </authorList>
    </citation>
    <scope>NUCLEOTIDE SEQUENCE [LARGE SCALE GENOMIC DNA]</scope>
</reference>
<evidence type="ECO:0000259" key="2">
    <source>
        <dbReference type="PROSITE" id="PS50086"/>
    </source>
</evidence>
<sequence>MLLSLLSKRSLTVESRDAYGFSVRPQNLQRYKEYTNIYKEEEDERSRKWKVFLEQQEASVDAHSSGTDKLDKDNTETINSADKHDDKDDNSVGKPHTSDIQATNDIEKKVVTSDLNEEEPVPLGAKRKAVQTWAEIRPSLGALDYMMSFRVKKNKITKNEHVITGASEDKNVEEQCVNEMLDDSMNTTVTEGQPFFPWEQELEFLVQGGVPRNLRGEVWQALVGARSRHVEKYYQDLFKPEGHAGDDQNNVKSTSGSVNEGICLGHFQDIQPEMRVAMHFFAGLLLLIVPEENAFWTLVGIIDD</sequence>
<feature type="region of interest" description="Disordered" evidence="1">
    <location>
        <begin position="60"/>
        <end position="107"/>
    </location>
</feature>
<protein>
    <submittedName>
        <fullName evidence="3">GTPase-activating protein</fullName>
    </submittedName>
</protein>
<name>A0AAV3PS36_LITER</name>
<dbReference type="PANTHER" id="PTHR47219">
    <property type="entry name" value="RAB GTPASE-ACTIVATING PROTEIN 1-LIKE"/>
    <property type="match status" value="1"/>
</dbReference>
<organism evidence="3 4">
    <name type="scientific">Lithospermum erythrorhizon</name>
    <name type="common">Purple gromwell</name>
    <name type="synonym">Lithospermum officinale var. erythrorhizon</name>
    <dbReference type="NCBI Taxonomy" id="34254"/>
    <lineage>
        <taxon>Eukaryota</taxon>
        <taxon>Viridiplantae</taxon>
        <taxon>Streptophyta</taxon>
        <taxon>Embryophyta</taxon>
        <taxon>Tracheophyta</taxon>
        <taxon>Spermatophyta</taxon>
        <taxon>Magnoliopsida</taxon>
        <taxon>eudicotyledons</taxon>
        <taxon>Gunneridae</taxon>
        <taxon>Pentapetalae</taxon>
        <taxon>asterids</taxon>
        <taxon>lamiids</taxon>
        <taxon>Boraginales</taxon>
        <taxon>Boraginaceae</taxon>
        <taxon>Boraginoideae</taxon>
        <taxon>Lithospermeae</taxon>
        <taxon>Lithospermum</taxon>
    </lineage>
</organism>